<dbReference type="InterPro" id="IPR035985">
    <property type="entry name" value="Ubiquitin-activating_enz"/>
</dbReference>
<reference evidence="3" key="1">
    <citation type="journal article" date="2014" name="Int. J. Syst. Evol. Microbiol.">
        <title>Complete genome sequence of Corynebacterium casei LMG S-19264T (=DSM 44701T), isolated from a smear-ripened cheese.</title>
        <authorList>
            <consortium name="US DOE Joint Genome Institute (JGI-PGF)"/>
            <person name="Walter F."/>
            <person name="Albersmeier A."/>
            <person name="Kalinowski J."/>
            <person name="Ruckert C."/>
        </authorList>
    </citation>
    <scope>NUCLEOTIDE SEQUENCE</scope>
    <source>
        <strain evidence="3">KCTC 32501</strain>
    </source>
</reference>
<feature type="domain" description="THIF-type NAD/FAD binding fold" evidence="2">
    <location>
        <begin position="9"/>
        <end position="245"/>
    </location>
</feature>
<dbReference type="Gene3D" id="3.40.50.720">
    <property type="entry name" value="NAD(P)-binding Rossmann-like Domain"/>
    <property type="match status" value="1"/>
</dbReference>
<proteinExistence type="inferred from homology"/>
<dbReference type="InterPro" id="IPR045886">
    <property type="entry name" value="ThiF/MoeB/HesA"/>
</dbReference>
<dbReference type="EMBL" id="BMZG01000006">
    <property type="protein sequence ID" value="GHA73027.1"/>
    <property type="molecule type" value="Genomic_DNA"/>
</dbReference>
<evidence type="ECO:0000256" key="1">
    <source>
        <dbReference type="ARBA" id="ARBA00009919"/>
    </source>
</evidence>
<dbReference type="Proteomes" id="UP000614287">
    <property type="component" value="Unassembled WGS sequence"/>
</dbReference>
<dbReference type="GO" id="GO:0008641">
    <property type="term" value="F:ubiquitin-like modifier activating enzyme activity"/>
    <property type="evidence" value="ECO:0007669"/>
    <property type="project" value="InterPro"/>
</dbReference>
<dbReference type="CDD" id="cd00757">
    <property type="entry name" value="ThiF_MoeB_HesA_family"/>
    <property type="match status" value="1"/>
</dbReference>
<reference evidence="3" key="2">
    <citation type="submission" date="2020-09" db="EMBL/GenBank/DDBJ databases">
        <authorList>
            <person name="Sun Q."/>
            <person name="Kim S."/>
        </authorList>
    </citation>
    <scope>NUCLEOTIDE SEQUENCE</scope>
    <source>
        <strain evidence="3">KCTC 32501</strain>
    </source>
</reference>
<dbReference type="GO" id="GO:0008146">
    <property type="term" value="F:sulfotransferase activity"/>
    <property type="evidence" value="ECO:0007669"/>
    <property type="project" value="TreeGrafter"/>
</dbReference>
<evidence type="ECO:0000259" key="2">
    <source>
        <dbReference type="Pfam" id="PF00899"/>
    </source>
</evidence>
<dbReference type="InterPro" id="IPR000594">
    <property type="entry name" value="ThiF_NAD_FAD-bd"/>
</dbReference>
<dbReference type="NCBIfam" id="NF004281">
    <property type="entry name" value="PRK05690.1"/>
    <property type="match status" value="1"/>
</dbReference>
<dbReference type="Pfam" id="PF00899">
    <property type="entry name" value="ThiF"/>
    <property type="match status" value="1"/>
</dbReference>
<name>A0A8J3CLB2_9BURK</name>
<dbReference type="GO" id="GO:0005829">
    <property type="term" value="C:cytosol"/>
    <property type="evidence" value="ECO:0007669"/>
    <property type="project" value="TreeGrafter"/>
</dbReference>
<keyword evidence="4" id="KW-1185">Reference proteome</keyword>
<gene>
    <name evidence="3" type="ORF">GCM10009007_12360</name>
</gene>
<evidence type="ECO:0000313" key="3">
    <source>
        <dbReference type="EMBL" id="GHA73027.1"/>
    </source>
</evidence>
<dbReference type="PANTHER" id="PTHR10953">
    <property type="entry name" value="UBIQUITIN-ACTIVATING ENZYME E1"/>
    <property type="match status" value="1"/>
</dbReference>
<sequence length="247" mass="26559">MNDTQLLRYARHIQLAEMDIEGQEKLMSAHALIIGAGGLGAPAAIYLAASGVGRITIVDDDRVALSNLQRQIIFGTDDIERLKVDATKAALSRLNSEVVIVPVAQRADDTWLMAHCVDADVVLDCSDNFVTRHAVNRACVALQKPLVSGAAIRFDGQISVFDARLSVSPCYACLFAAEQNFVDESCSTLGVFAPLVGIIGAMQAAEALKIIVGIGEPLVGKLLTLDARLMQWQTWQLTRNPHCSVCG</sequence>
<dbReference type="SUPFAM" id="SSF69572">
    <property type="entry name" value="Activating enzymes of the ubiquitin-like proteins"/>
    <property type="match status" value="1"/>
</dbReference>
<dbReference type="GO" id="GO:0016779">
    <property type="term" value="F:nucleotidyltransferase activity"/>
    <property type="evidence" value="ECO:0007669"/>
    <property type="project" value="TreeGrafter"/>
</dbReference>
<accession>A0A8J3CLB2</accession>
<protein>
    <submittedName>
        <fullName evidence="3">Molybdopterin biosynthesis protein MoeB</fullName>
    </submittedName>
</protein>
<dbReference type="PANTHER" id="PTHR10953:SF240">
    <property type="entry name" value="SULFUR CARRIER PROTEIN THIS ADENYLYLTRANSFERASE"/>
    <property type="match status" value="1"/>
</dbReference>
<dbReference type="AlphaFoldDB" id="A0A8J3CLB2"/>
<dbReference type="FunFam" id="3.40.50.720:FF:000080">
    <property type="entry name" value="Thiazole biosynthesis adenylyltransferase ThiF"/>
    <property type="match status" value="1"/>
</dbReference>
<evidence type="ECO:0000313" key="4">
    <source>
        <dbReference type="Proteomes" id="UP000614287"/>
    </source>
</evidence>
<dbReference type="GO" id="GO:0004792">
    <property type="term" value="F:thiosulfate-cyanide sulfurtransferase activity"/>
    <property type="evidence" value="ECO:0007669"/>
    <property type="project" value="TreeGrafter"/>
</dbReference>
<dbReference type="RefSeq" id="WP_189493081.1">
    <property type="nucleotide sequence ID" value="NZ_BMZG01000006.1"/>
</dbReference>
<comment type="caution">
    <text evidence="3">The sequence shown here is derived from an EMBL/GenBank/DDBJ whole genome shotgun (WGS) entry which is preliminary data.</text>
</comment>
<organism evidence="3 4">
    <name type="scientific">Formosimonas limnophila</name>
    <dbReference type="NCBI Taxonomy" id="1384487"/>
    <lineage>
        <taxon>Bacteria</taxon>
        <taxon>Pseudomonadati</taxon>
        <taxon>Pseudomonadota</taxon>
        <taxon>Betaproteobacteria</taxon>
        <taxon>Burkholderiales</taxon>
        <taxon>Burkholderiaceae</taxon>
        <taxon>Formosimonas</taxon>
    </lineage>
</organism>
<comment type="similarity">
    <text evidence="1">Belongs to the HesA/MoeB/ThiF family.</text>
</comment>